<dbReference type="Proteomes" id="UP000706124">
    <property type="component" value="Unassembled WGS sequence"/>
</dbReference>
<dbReference type="Pfam" id="PF08538">
    <property type="entry name" value="DUF1749"/>
    <property type="match status" value="1"/>
</dbReference>
<sequence>MASSNPFPVTVHPYKSPTRGACAYELGTDVASKNAIIFIGGLGDGPHSVAYIRTVARHLETAGKELEYSVFEIRLRSSFIGFGTTSLTDDVEDIAALVKYLRGLGKEKIVLFGHSTGSQDCMEYADYVKHSNPPVDGFIMQGPVSDRESMDVIFPSYQDSLALANEWIAQGRAHDCLPNDKVPQDLSAPITAYRFNSLVAKGGDDDYFSSDLDDETVRKFWSRFNKPVLVLHSGNEENCPEFVDQAKENQRYQKANPMVSPLSGLIPGASHQVLEKSAREWLAQRVLEYLRALEQ</sequence>
<keyword evidence="2" id="KW-1185">Reference proteome</keyword>
<name>A0A9P7MHW8_9HYPO</name>
<evidence type="ECO:0000313" key="1">
    <source>
        <dbReference type="EMBL" id="KAG5946373.1"/>
    </source>
</evidence>
<dbReference type="InterPro" id="IPR013744">
    <property type="entry name" value="SidJ"/>
</dbReference>
<dbReference type="OrthoDB" id="10034502at2759"/>
<dbReference type="PANTHER" id="PTHR31591:SF7">
    <property type="entry name" value="DUF1749-DOMAIN-CONTAINING PROTEIN"/>
    <property type="match status" value="1"/>
</dbReference>
<reference evidence="1 2" key="1">
    <citation type="journal article" date="2020" name="bioRxiv">
        <title>Whole genome comparisons of ergot fungi reveals the divergence and evolution of species within the genus Claviceps are the result of varying mechanisms driving genome evolution and host range expansion.</title>
        <authorList>
            <person name="Wyka S.A."/>
            <person name="Mondo S.J."/>
            <person name="Liu M."/>
            <person name="Dettman J."/>
            <person name="Nalam V."/>
            <person name="Broders K.D."/>
        </authorList>
    </citation>
    <scope>NUCLEOTIDE SEQUENCE [LARGE SCALE GENOMIC DNA]</scope>
    <source>
        <strain evidence="1 2">CCC 1485</strain>
    </source>
</reference>
<dbReference type="Gene3D" id="3.40.50.1820">
    <property type="entry name" value="alpha/beta hydrolase"/>
    <property type="match status" value="1"/>
</dbReference>
<comment type="caution">
    <text evidence="1">The sequence shown here is derived from an EMBL/GenBank/DDBJ whole genome shotgun (WGS) entry which is preliminary data.</text>
</comment>
<dbReference type="PANTHER" id="PTHR31591">
    <property type="entry name" value="UPF0613 PROTEIN PB24D3.06C"/>
    <property type="match status" value="1"/>
</dbReference>
<proteinExistence type="predicted"/>
<organism evidence="1 2">
    <name type="scientific">Claviceps pazoutovae</name>
    <dbReference type="NCBI Taxonomy" id="1649127"/>
    <lineage>
        <taxon>Eukaryota</taxon>
        <taxon>Fungi</taxon>
        <taxon>Dikarya</taxon>
        <taxon>Ascomycota</taxon>
        <taxon>Pezizomycotina</taxon>
        <taxon>Sordariomycetes</taxon>
        <taxon>Hypocreomycetidae</taxon>
        <taxon>Hypocreales</taxon>
        <taxon>Clavicipitaceae</taxon>
        <taxon>Claviceps</taxon>
    </lineage>
</organism>
<dbReference type="SUPFAM" id="SSF53474">
    <property type="entry name" value="alpha/beta-Hydrolases"/>
    <property type="match status" value="1"/>
</dbReference>
<dbReference type="EMBL" id="SRPO01000034">
    <property type="protein sequence ID" value="KAG5946373.1"/>
    <property type="molecule type" value="Genomic_DNA"/>
</dbReference>
<dbReference type="AlphaFoldDB" id="A0A9P7MHW8"/>
<dbReference type="InterPro" id="IPR029058">
    <property type="entry name" value="AB_hydrolase_fold"/>
</dbReference>
<evidence type="ECO:0000313" key="2">
    <source>
        <dbReference type="Proteomes" id="UP000706124"/>
    </source>
</evidence>
<protein>
    <submittedName>
        <fullName evidence="1">Uncharacterized protein</fullName>
    </submittedName>
</protein>
<gene>
    <name evidence="1" type="ORF">E4U60_004211</name>
</gene>
<accession>A0A9P7MHW8</accession>